<reference evidence="4" key="1">
    <citation type="submission" date="2016-11" db="EMBL/GenBank/DDBJ databases">
        <authorList>
            <person name="Varghese N."/>
            <person name="Submissions S."/>
        </authorList>
    </citation>
    <scope>NUCLEOTIDE SEQUENCE [LARGE SCALE GENOMIC DNA]</scope>
    <source>
        <strain evidence="4">DSM 24724</strain>
    </source>
</reference>
<dbReference type="AlphaFoldDB" id="A0A1M7ANK6"/>
<dbReference type="InterPro" id="IPR058245">
    <property type="entry name" value="NreC/VraR/RcsB-like_REC"/>
</dbReference>
<dbReference type="PANTHER" id="PTHR45566:SF2">
    <property type="entry name" value="NARL SUBFAMILY"/>
    <property type="match status" value="1"/>
</dbReference>
<gene>
    <name evidence="3" type="ORF">SAMN05444484_1011507</name>
</gene>
<feature type="modified residue" description="4-aspartylphosphate" evidence="1">
    <location>
        <position position="60"/>
    </location>
</feature>
<dbReference type="SMART" id="SM00448">
    <property type="entry name" value="REC"/>
    <property type="match status" value="1"/>
</dbReference>
<dbReference type="OrthoDB" id="9789181at2"/>
<dbReference type="PANTHER" id="PTHR45566">
    <property type="entry name" value="HTH-TYPE TRANSCRIPTIONAL REGULATOR YHJB-RELATED"/>
    <property type="match status" value="1"/>
</dbReference>
<evidence type="ECO:0000256" key="1">
    <source>
        <dbReference type="PROSITE-ProRule" id="PRU00169"/>
    </source>
</evidence>
<evidence type="ECO:0000259" key="2">
    <source>
        <dbReference type="PROSITE" id="PS50110"/>
    </source>
</evidence>
<protein>
    <submittedName>
        <fullName evidence="3">Response regulator receiver domain-containing protein</fullName>
    </submittedName>
</protein>
<dbReference type="RefSeq" id="WP_068840755.1">
    <property type="nucleotide sequence ID" value="NZ_FRBT01000001.1"/>
</dbReference>
<dbReference type="Gene3D" id="3.40.50.2300">
    <property type="match status" value="1"/>
</dbReference>
<sequence length="150" mass="16827">MEKEKQITISIIEDHSGLRVSLQNFLQYSNFKVVLEAANGQLAIESLQMLEVLPDICILDINMPVMDGYQTAKELAERYPGIKILVFSSLDNKRSIREMLSLGVKGYVLKGSAAEKLKTAVIKLHQGEYYFSETISQTAVSYLAENSNLH</sequence>
<dbReference type="InterPro" id="IPR051015">
    <property type="entry name" value="EvgA-like"/>
</dbReference>
<dbReference type="EMBL" id="FRBT01000001">
    <property type="protein sequence ID" value="SHL44227.1"/>
    <property type="molecule type" value="Genomic_DNA"/>
</dbReference>
<dbReference type="Proteomes" id="UP000184028">
    <property type="component" value="Unassembled WGS sequence"/>
</dbReference>
<dbReference type="PROSITE" id="PS50110">
    <property type="entry name" value="RESPONSE_REGULATORY"/>
    <property type="match status" value="1"/>
</dbReference>
<accession>A0A1M7ANK6</accession>
<feature type="domain" description="Response regulatory" evidence="2">
    <location>
        <begin position="8"/>
        <end position="125"/>
    </location>
</feature>
<organism evidence="3 4">
    <name type="scientific">Flavobacterium chilense</name>
    <dbReference type="NCBI Taxonomy" id="946677"/>
    <lineage>
        <taxon>Bacteria</taxon>
        <taxon>Pseudomonadati</taxon>
        <taxon>Bacteroidota</taxon>
        <taxon>Flavobacteriia</taxon>
        <taxon>Flavobacteriales</taxon>
        <taxon>Flavobacteriaceae</taxon>
        <taxon>Flavobacterium</taxon>
    </lineage>
</organism>
<dbReference type="InterPro" id="IPR011006">
    <property type="entry name" value="CheY-like_superfamily"/>
</dbReference>
<dbReference type="Pfam" id="PF00072">
    <property type="entry name" value="Response_reg"/>
    <property type="match status" value="1"/>
</dbReference>
<keyword evidence="4" id="KW-1185">Reference proteome</keyword>
<evidence type="ECO:0000313" key="4">
    <source>
        <dbReference type="Proteomes" id="UP000184028"/>
    </source>
</evidence>
<dbReference type="InterPro" id="IPR001789">
    <property type="entry name" value="Sig_transdc_resp-reg_receiver"/>
</dbReference>
<name>A0A1M7ANK6_9FLAO</name>
<dbReference type="SUPFAM" id="SSF52172">
    <property type="entry name" value="CheY-like"/>
    <property type="match status" value="1"/>
</dbReference>
<keyword evidence="1" id="KW-0597">Phosphoprotein</keyword>
<dbReference type="STRING" id="946677.SAMN05444484_1011507"/>
<dbReference type="GO" id="GO:0000160">
    <property type="term" value="P:phosphorelay signal transduction system"/>
    <property type="evidence" value="ECO:0007669"/>
    <property type="project" value="InterPro"/>
</dbReference>
<proteinExistence type="predicted"/>
<evidence type="ECO:0000313" key="3">
    <source>
        <dbReference type="EMBL" id="SHL44227.1"/>
    </source>
</evidence>
<dbReference type="CDD" id="cd17535">
    <property type="entry name" value="REC_NarL-like"/>
    <property type="match status" value="1"/>
</dbReference>